<dbReference type="GO" id="GO:0006313">
    <property type="term" value="P:DNA transposition"/>
    <property type="evidence" value="ECO:0007669"/>
    <property type="project" value="InterPro"/>
</dbReference>
<evidence type="ECO:0000259" key="1">
    <source>
        <dbReference type="SMART" id="SM01321"/>
    </source>
</evidence>
<dbReference type="GO" id="GO:0003677">
    <property type="term" value="F:DNA binding"/>
    <property type="evidence" value="ECO:0007669"/>
    <property type="project" value="InterPro"/>
</dbReference>
<dbReference type="Pfam" id="PF01797">
    <property type="entry name" value="Y1_Tnp"/>
    <property type="match status" value="1"/>
</dbReference>
<dbReference type="InterPro" id="IPR036515">
    <property type="entry name" value="Transposase_17_sf"/>
</dbReference>
<evidence type="ECO:0000313" key="3">
    <source>
        <dbReference type="Proteomes" id="UP000295050"/>
    </source>
</evidence>
<evidence type="ECO:0000313" key="2">
    <source>
        <dbReference type="EMBL" id="TCP58380.1"/>
    </source>
</evidence>
<dbReference type="AlphaFoldDB" id="A0A4R2R5V7"/>
<name>A0A4R2R5V7_9RHOB</name>
<dbReference type="PANTHER" id="PTHR33360:SF2">
    <property type="entry name" value="TRANSPOSASE FOR INSERTION SEQUENCE ELEMENT IS200"/>
    <property type="match status" value="1"/>
</dbReference>
<dbReference type="InterPro" id="IPR002686">
    <property type="entry name" value="Transposase_17"/>
</dbReference>
<comment type="caution">
    <text evidence="2">The sequence shown here is derived from an EMBL/GenBank/DDBJ whole genome shotgun (WGS) entry which is preliminary data.</text>
</comment>
<gene>
    <name evidence="2" type="ORF">EV663_1303</name>
</gene>
<protein>
    <submittedName>
        <fullName evidence="2">Putative transposase</fullName>
    </submittedName>
</protein>
<dbReference type="Proteomes" id="UP000295050">
    <property type="component" value="Unassembled WGS sequence"/>
</dbReference>
<dbReference type="GO" id="GO:0004803">
    <property type="term" value="F:transposase activity"/>
    <property type="evidence" value="ECO:0007669"/>
    <property type="project" value="InterPro"/>
</dbReference>
<sequence>MTLQDYTRTNNCVFSLHYHLVLVVKRRRNVLTGPMIAAAEAAVRERCESRGGLLEEFGAEADHMHMLVALPPAEALADFVNAVKTSTSRRLRRDFPQLKRLGGALWSPSYFVASCGGAPLETIKDYVRTQERPD</sequence>
<feature type="domain" description="Transposase IS200-like" evidence="1">
    <location>
        <begin position="13"/>
        <end position="130"/>
    </location>
</feature>
<dbReference type="EMBL" id="SLXU01000030">
    <property type="protein sequence ID" value="TCP58380.1"/>
    <property type="molecule type" value="Genomic_DNA"/>
</dbReference>
<accession>A0A4R2R5V7</accession>
<dbReference type="SMART" id="SM01321">
    <property type="entry name" value="Y1_Tnp"/>
    <property type="match status" value="1"/>
</dbReference>
<dbReference type="NCBIfam" id="NF033573">
    <property type="entry name" value="transpos_IS200"/>
    <property type="match status" value="1"/>
</dbReference>
<dbReference type="Gene3D" id="3.30.70.1290">
    <property type="entry name" value="Transposase IS200-like"/>
    <property type="match status" value="1"/>
</dbReference>
<dbReference type="RefSeq" id="WP_132953341.1">
    <property type="nucleotide sequence ID" value="NZ_SLXU01000030.1"/>
</dbReference>
<organism evidence="2 3">
    <name type="scientific">Rhodovulum bhavnagarense</name>
    <dbReference type="NCBI Taxonomy" id="992286"/>
    <lineage>
        <taxon>Bacteria</taxon>
        <taxon>Pseudomonadati</taxon>
        <taxon>Pseudomonadota</taxon>
        <taxon>Alphaproteobacteria</taxon>
        <taxon>Rhodobacterales</taxon>
        <taxon>Paracoccaceae</taxon>
        <taxon>Rhodovulum</taxon>
    </lineage>
</organism>
<dbReference type="PANTHER" id="PTHR33360">
    <property type="entry name" value="TRANSPOSASE FOR INSERTION SEQUENCE ELEMENT IS200"/>
    <property type="match status" value="1"/>
</dbReference>
<reference evidence="2 3" key="1">
    <citation type="submission" date="2019-03" db="EMBL/GenBank/DDBJ databases">
        <title>Genomic Encyclopedia of Type Strains, Phase IV (KMG-IV): sequencing the most valuable type-strain genomes for metagenomic binning, comparative biology and taxonomic classification.</title>
        <authorList>
            <person name="Goeker M."/>
        </authorList>
    </citation>
    <scope>NUCLEOTIDE SEQUENCE [LARGE SCALE GENOMIC DNA]</scope>
    <source>
        <strain evidence="2 3">DSM 24766</strain>
    </source>
</reference>
<proteinExistence type="predicted"/>
<dbReference type="OrthoDB" id="9798161at2"/>
<keyword evidence="3" id="KW-1185">Reference proteome</keyword>
<dbReference type="SUPFAM" id="SSF143422">
    <property type="entry name" value="Transposase IS200-like"/>
    <property type="match status" value="1"/>
</dbReference>